<organism evidence="3 4">
    <name type="scientific">Natranaeroarchaeum sulfidigenes</name>
    <dbReference type="NCBI Taxonomy" id="2784880"/>
    <lineage>
        <taxon>Archaea</taxon>
        <taxon>Methanobacteriati</taxon>
        <taxon>Methanobacteriota</taxon>
        <taxon>Stenosarchaea group</taxon>
        <taxon>Halobacteria</taxon>
        <taxon>Halobacteriales</taxon>
        <taxon>Natronoarchaeaceae</taxon>
        <taxon>Natranaeroarchaeum</taxon>
    </lineage>
</organism>
<evidence type="ECO:0000256" key="1">
    <source>
        <dbReference type="SAM" id="Coils"/>
    </source>
</evidence>
<evidence type="ECO:0000313" key="3">
    <source>
        <dbReference type="EMBL" id="QSG02817.1"/>
    </source>
</evidence>
<dbReference type="InterPro" id="IPR004919">
    <property type="entry name" value="GmrSD_N"/>
</dbReference>
<sequence>MSAENADSEDSLPDIASHIIDLESDEDSESYSIDIQTEIRENGIQNLESLDYRDLAKRLDEDLMKISRSFFGKLMTNSILKIPKFQRDYSWDVENHEQFWYSLRNQAETINSASNKRNALTESFLGTIYIAEEDDSSSSFQVIDGQQRLATTSIILNTLRRKIEKESKNLNDAEETFAEFLRKQIISRCIYEDSGSEGRSNKLSIKMRGHDHDYFRIIFDDSATRILSIANEMREPSGQGIKISTIFEKLGRDTETIDEDNLERLGLELSDTKYYAHRGSHNRLFKAKNYYDEAIDRFLSEVISLNEDQHMQRIYAMLNLAIILMRGFQVIQVRLTTSVKPETKVQIFQSLNETGKNLTVSEKIRARIVAQFGFEADEVDSWEEINRLLSDHTVDTEEYLIDYLIATSEKPDNKSKVGKRVLDAFSISERPSAYMPSRIEDKEEGERFISHLEESSQRYIDLTKHKQLDNQYFQADDDDVSSEELNELHARISQYLQRLTGEQWVPFQLLLYNELASGDSDVDPSVLVTMLDVTENIMLRYSLTNARATAIDTTFTTSCVNYNRKKIPNDIRDHLGYSESDSFSSVDTDLLTELLLHSTKLEQISRAELEQALLYKSAWPNLQPLLLRISRENMRNAEDAGRRSTESSIKLRQEELQEEHILPQTPKLSDSDNEKAWLEYFLSHPREDAGNSNGSIEDRDLGDEAIESEGILPNWLSGDDIDQCNLDDEGDLIFSRITERFIEDAGNRMLINGTVNNRIKNSPFSLKLAFYYLSSYKDLDDMGEFLANLDNIEATEEEFVRLIVEFSELGELSDGELEFLLYQVSDIFGKSKGWVKDNTEEDPIMDWDLIEPEGLEDRFDTAADFLQHFDIDEDEHESFYEVNWENMEPIIDDQRLIFQKMIENEGDNENKAGRTDDNQPLKVAYGDFRTNLVESILLKIKREGDLSDVANEYPTVHVFNQKWNWKRLAERKAHLVEETLDSLNFRTRDIPREDIDRDDAFEQIYESLNR</sequence>
<dbReference type="RefSeq" id="WP_238476872.1">
    <property type="nucleotide sequence ID" value="NZ_CP064786.1"/>
</dbReference>
<accession>A0A897MQK3</accession>
<reference evidence="3" key="1">
    <citation type="submission" date="2020-11" db="EMBL/GenBank/DDBJ databases">
        <title>Carbohydrate-dependent, anaerobic sulfur respiration: A novel catabolism in halophilic archaea.</title>
        <authorList>
            <person name="Sorokin D.Y."/>
            <person name="Messina E."/>
            <person name="Smedile F."/>
            <person name="La Cono V."/>
            <person name="Hallsworth J.E."/>
            <person name="Yakimov M.M."/>
        </authorList>
    </citation>
    <scope>NUCLEOTIDE SEQUENCE</scope>
    <source>
        <strain evidence="3">AArc-S</strain>
    </source>
</reference>
<dbReference type="PANTHER" id="PTHR35149:SF1">
    <property type="entry name" value="DUF5655 DOMAIN-CONTAINING PROTEIN"/>
    <property type="match status" value="1"/>
</dbReference>
<dbReference type="PANTHER" id="PTHR35149">
    <property type="entry name" value="SLL5132 PROTEIN"/>
    <property type="match status" value="1"/>
</dbReference>
<gene>
    <name evidence="3" type="ORF">AArcS_1606</name>
</gene>
<name>A0A897MQK3_9EURY</name>
<dbReference type="Pfam" id="PF03235">
    <property type="entry name" value="GmrSD_N"/>
    <property type="match status" value="1"/>
</dbReference>
<dbReference type="AlphaFoldDB" id="A0A897MQK3"/>
<dbReference type="GeneID" id="70684989"/>
<keyword evidence="1" id="KW-0175">Coiled coil</keyword>
<proteinExistence type="predicted"/>
<feature type="domain" description="GmrSD restriction endonucleases N-terminal" evidence="2">
    <location>
        <begin position="73"/>
        <end position="368"/>
    </location>
</feature>
<feature type="coiled-coil region" evidence="1">
    <location>
        <begin position="156"/>
        <end position="183"/>
    </location>
</feature>
<protein>
    <submittedName>
        <fullName evidence="3">ParB-like nuclease domain containing protein fused to HNH nuclease</fullName>
    </submittedName>
</protein>
<evidence type="ECO:0000313" key="4">
    <source>
        <dbReference type="Proteomes" id="UP000663586"/>
    </source>
</evidence>
<dbReference type="KEGG" id="hara:AArcS_1606"/>
<evidence type="ECO:0000259" key="2">
    <source>
        <dbReference type="Pfam" id="PF03235"/>
    </source>
</evidence>
<keyword evidence="4" id="KW-1185">Reference proteome</keyword>
<dbReference type="EMBL" id="CP064786">
    <property type="protein sequence ID" value="QSG02817.1"/>
    <property type="molecule type" value="Genomic_DNA"/>
</dbReference>
<dbReference type="Proteomes" id="UP000663586">
    <property type="component" value="Chromosome"/>
</dbReference>